<dbReference type="OrthoDB" id="539213at2759"/>
<feature type="repeat" description="ANK" evidence="3">
    <location>
        <begin position="223"/>
        <end position="255"/>
    </location>
</feature>
<feature type="region of interest" description="Disordered" evidence="4">
    <location>
        <begin position="961"/>
        <end position="1045"/>
    </location>
</feature>
<dbReference type="PROSITE" id="PS50297">
    <property type="entry name" value="ANK_REP_REGION"/>
    <property type="match status" value="3"/>
</dbReference>
<dbReference type="PROSITE" id="PS50088">
    <property type="entry name" value="ANK_REPEAT"/>
    <property type="match status" value="4"/>
</dbReference>
<feature type="compositionally biased region" description="Polar residues" evidence="4">
    <location>
        <begin position="602"/>
        <end position="612"/>
    </location>
</feature>
<dbReference type="SUPFAM" id="SSF48403">
    <property type="entry name" value="Ankyrin repeat"/>
    <property type="match status" value="1"/>
</dbReference>
<feature type="compositionally biased region" description="Pro residues" evidence="4">
    <location>
        <begin position="464"/>
        <end position="473"/>
    </location>
</feature>
<feature type="compositionally biased region" description="Basic residues" evidence="4">
    <location>
        <begin position="474"/>
        <end position="483"/>
    </location>
</feature>
<protein>
    <submittedName>
        <fullName evidence="5">Uncharacterized protein</fullName>
    </submittedName>
</protein>
<evidence type="ECO:0000313" key="6">
    <source>
        <dbReference type="Proteomes" id="UP000245119"/>
    </source>
</evidence>
<organism evidence="5 6">
    <name type="scientific">Pomacea canaliculata</name>
    <name type="common">Golden apple snail</name>
    <dbReference type="NCBI Taxonomy" id="400727"/>
    <lineage>
        <taxon>Eukaryota</taxon>
        <taxon>Metazoa</taxon>
        <taxon>Spiralia</taxon>
        <taxon>Lophotrochozoa</taxon>
        <taxon>Mollusca</taxon>
        <taxon>Gastropoda</taxon>
        <taxon>Caenogastropoda</taxon>
        <taxon>Architaenioglossa</taxon>
        <taxon>Ampullarioidea</taxon>
        <taxon>Ampullariidae</taxon>
        <taxon>Pomacea</taxon>
    </lineage>
</organism>
<dbReference type="InterPro" id="IPR036770">
    <property type="entry name" value="Ankyrin_rpt-contain_sf"/>
</dbReference>
<feature type="region of interest" description="Disordered" evidence="4">
    <location>
        <begin position="575"/>
        <end position="594"/>
    </location>
</feature>
<evidence type="ECO:0000256" key="4">
    <source>
        <dbReference type="SAM" id="MobiDB-lite"/>
    </source>
</evidence>
<accession>A0A2T7PI45</accession>
<dbReference type="Pfam" id="PF00023">
    <property type="entry name" value="Ank"/>
    <property type="match status" value="1"/>
</dbReference>
<gene>
    <name evidence="5" type="ORF">C0Q70_08547</name>
</gene>
<name>A0A2T7PI45_POMCA</name>
<feature type="region of interest" description="Disordered" evidence="4">
    <location>
        <begin position="602"/>
        <end position="639"/>
    </location>
</feature>
<keyword evidence="2 3" id="KW-0040">ANK repeat</keyword>
<dbReference type="SMART" id="SM00248">
    <property type="entry name" value="ANK"/>
    <property type="match status" value="8"/>
</dbReference>
<dbReference type="InterPro" id="IPR002110">
    <property type="entry name" value="Ankyrin_rpt"/>
</dbReference>
<reference evidence="5 6" key="1">
    <citation type="submission" date="2018-04" db="EMBL/GenBank/DDBJ databases">
        <title>The genome of golden apple snail Pomacea canaliculata provides insight into stress tolerance and invasive adaptation.</title>
        <authorList>
            <person name="Liu C."/>
            <person name="Liu B."/>
            <person name="Ren Y."/>
            <person name="Zhang Y."/>
            <person name="Wang H."/>
            <person name="Li S."/>
            <person name="Jiang F."/>
            <person name="Yin L."/>
            <person name="Zhang G."/>
            <person name="Qian W."/>
            <person name="Fan W."/>
        </authorList>
    </citation>
    <scope>NUCLEOTIDE SEQUENCE [LARGE SCALE GENOMIC DNA]</scope>
    <source>
        <strain evidence="5">SZHN2017</strain>
        <tissue evidence="5">Muscle</tissue>
    </source>
</reference>
<comment type="caution">
    <text evidence="5">The sequence shown here is derived from an EMBL/GenBank/DDBJ whole genome shotgun (WGS) entry which is preliminary data.</text>
</comment>
<dbReference type="PANTHER" id="PTHR24198:SF165">
    <property type="entry name" value="ANKYRIN REPEAT-CONTAINING PROTEIN-RELATED"/>
    <property type="match status" value="1"/>
</dbReference>
<evidence type="ECO:0000256" key="1">
    <source>
        <dbReference type="ARBA" id="ARBA00022737"/>
    </source>
</evidence>
<feature type="repeat" description="ANK" evidence="3">
    <location>
        <begin position="190"/>
        <end position="222"/>
    </location>
</feature>
<proteinExistence type="predicted"/>
<feature type="compositionally biased region" description="Pro residues" evidence="4">
    <location>
        <begin position="852"/>
        <end position="862"/>
    </location>
</feature>
<evidence type="ECO:0000256" key="2">
    <source>
        <dbReference type="ARBA" id="ARBA00023043"/>
    </source>
</evidence>
<feature type="compositionally biased region" description="Polar residues" evidence="4">
    <location>
        <begin position="655"/>
        <end position="682"/>
    </location>
</feature>
<feature type="repeat" description="ANK" evidence="3">
    <location>
        <begin position="157"/>
        <end position="189"/>
    </location>
</feature>
<sequence length="1045" mass="115382">MAIVYPSYRDPERKNWTKLTVADFQKAAAFIHEFLLKMNEDMECAELRDTLNLALLHMQKYYRALQSRSQEKSTQHTLSLSARGLSPMTPFVDAPDKFRWRWLNLDSSRFPSNMSVSESVNMSVLPPIIEAAKKGDLTIMQDLIDHDPSIVNDCDSIGRTGLMYAVHFFQHNAVNFLLENNAEVNATAHDGSTALHRACHDSNDVAVSLLLDLGADIHIQDMQGRAAIHWAVTTETTDCLQLLLDNSADPATKDKDGLTPCMWACRMDHIKHFELLSCSNYEISEPDGIERDSNGRTWLHWAVRRTEPLECLLTLLTKEGSSYQDEEGKTVLMLAAEMGSLPATKLIIDIAGPMCVGDCDNQNRTALHLATIGGHGDVVNYLLEHGADINQPDRYNATAWDYARSRQLHYCQLIIMSHQRQRLISNPTSPLANGLALLINSENGVQEDFNRMSFQSRSDFSTPVTPPYPPNPPKRSRTKRMLARRANSLTGSQEINQNSMISSRTSSSASERKKERIEVSIDTRMAVNQTTYVASRQDSLLTNDTDIGNVIRDVEINGDDEIDNVSVGGMDVSDIDDSEHNNMTSNNHNHGFYAALPPSQHQLVLSRQQQVPSEEHQLQPQPPRGGTQLPHPPVNMLEDHGSRDIQERLEPHVHSLQSTTSNKLWYSPQAPSRPSNRSQQFNRGRLPVPSPPTNDPQRPHMIRQHQPLPPKTSQKDFVVSQQQVAGFEDSRQGDLAVSPPVSSQSSDQISGLTQLSAGFASTPASSGTGLTAGPSTGAPTVQDQTRANPNGKSPPGVIEGRRITPALLSPLTNAPKLPADASERTPKKKKKKKLGAASGSLLDKDQDVKSPPQHPLDIPPPRGFAAPLHPQQLRGHSASHYVPKYSKSQPQIHEPRHSEGNAEDNSRPPVINGFTVPIRENLTGSARPANHQPVESEEPAFRENGNVEWANKVEVVKESIAEEDEGELIPPPQAFCNSAHQGQDSKYTLSQPMSQDKTPMAPTSAKPPLPYGYRSSPSALRHSGDKNLSPGRRPRPVTSKSPANP</sequence>
<feature type="compositionally biased region" description="Basic and acidic residues" evidence="4">
    <location>
        <begin position="893"/>
        <end position="906"/>
    </location>
</feature>
<keyword evidence="1" id="KW-0677">Repeat</keyword>
<evidence type="ECO:0000313" key="5">
    <source>
        <dbReference type="EMBL" id="PVD33098.1"/>
    </source>
</evidence>
<dbReference type="PANTHER" id="PTHR24198">
    <property type="entry name" value="ANKYRIN REPEAT AND PROTEIN KINASE DOMAIN-CONTAINING PROTEIN"/>
    <property type="match status" value="1"/>
</dbReference>
<feature type="compositionally biased region" description="Low complexity" evidence="4">
    <location>
        <begin position="737"/>
        <end position="750"/>
    </location>
</feature>
<feature type="compositionally biased region" description="Low complexity" evidence="4">
    <location>
        <begin position="499"/>
        <end position="509"/>
    </location>
</feature>
<keyword evidence="6" id="KW-1185">Reference proteome</keyword>
<feature type="region of interest" description="Disordered" evidence="4">
    <location>
        <begin position="456"/>
        <end position="515"/>
    </location>
</feature>
<dbReference type="STRING" id="400727.A0A2T7PI45"/>
<dbReference type="Proteomes" id="UP000245119">
    <property type="component" value="Linkage Group LG4"/>
</dbReference>
<feature type="compositionally biased region" description="Polar residues" evidence="4">
    <location>
        <begin position="975"/>
        <end position="997"/>
    </location>
</feature>
<dbReference type="Gene3D" id="1.25.40.20">
    <property type="entry name" value="Ankyrin repeat-containing domain"/>
    <property type="match status" value="2"/>
</dbReference>
<feature type="repeat" description="ANK" evidence="3">
    <location>
        <begin position="362"/>
        <end position="394"/>
    </location>
</feature>
<feature type="region of interest" description="Disordered" evidence="4">
    <location>
        <begin position="655"/>
        <end position="949"/>
    </location>
</feature>
<dbReference type="Pfam" id="PF12796">
    <property type="entry name" value="Ank_2"/>
    <property type="match status" value="2"/>
</dbReference>
<feature type="compositionally biased region" description="Polar residues" evidence="4">
    <location>
        <begin position="762"/>
        <end position="791"/>
    </location>
</feature>
<dbReference type="EMBL" id="PZQS01000004">
    <property type="protein sequence ID" value="PVD33098.1"/>
    <property type="molecule type" value="Genomic_DNA"/>
</dbReference>
<dbReference type="AlphaFoldDB" id="A0A2T7PI45"/>
<evidence type="ECO:0000256" key="3">
    <source>
        <dbReference type="PROSITE-ProRule" id="PRU00023"/>
    </source>
</evidence>
<feature type="compositionally biased region" description="Polar residues" evidence="4">
    <location>
        <begin position="487"/>
        <end position="498"/>
    </location>
</feature>